<reference evidence="2 3" key="1">
    <citation type="submission" date="2010-05" db="EMBL/GenBank/DDBJ databases">
        <title>The Genome Sequence of Thecamonas trahens ATCC 50062.</title>
        <authorList>
            <consortium name="The Broad Institute Genome Sequencing Platform"/>
            <person name="Russ C."/>
            <person name="Cuomo C."/>
            <person name="Shea T."/>
            <person name="Young S.K."/>
            <person name="Zeng Q."/>
            <person name="Koehrsen M."/>
            <person name="Haas B."/>
            <person name="Borodovsky M."/>
            <person name="Guigo R."/>
            <person name="Alvarado L."/>
            <person name="Berlin A."/>
            <person name="Bochicchio J."/>
            <person name="Borenstein D."/>
            <person name="Chapman S."/>
            <person name="Chen Z."/>
            <person name="Freedman E."/>
            <person name="Gellesch M."/>
            <person name="Goldberg J."/>
            <person name="Griggs A."/>
            <person name="Gujja S."/>
            <person name="Heilman E."/>
            <person name="Heiman D."/>
            <person name="Hepburn T."/>
            <person name="Howarth C."/>
            <person name="Jen D."/>
            <person name="Larson L."/>
            <person name="Mehta T."/>
            <person name="Park D."/>
            <person name="Pearson M."/>
            <person name="Roberts A."/>
            <person name="Saif S."/>
            <person name="Shenoy N."/>
            <person name="Sisk P."/>
            <person name="Stolte C."/>
            <person name="Sykes S."/>
            <person name="Thomson T."/>
            <person name="Walk T."/>
            <person name="White J."/>
            <person name="Yandava C."/>
            <person name="Burger G."/>
            <person name="Gray M.W."/>
            <person name="Holland P.W.H."/>
            <person name="King N."/>
            <person name="Lang F.B.F."/>
            <person name="Roger A.J."/>
            <person name="Ruiz-Trillo I."/>
            <person name="Lander E."/>
            <person name="Nusbaum C."/>
        </authorList>
    </citation>
    <scope>NUCLEOTIDE SEQUENCE [LARGE SCALE GENOMIC DNA]</scope>
    <source>
        <strain evidence="2 3">ATCC 50062</strain>
    </source>
</reference>
<feature type="transmembrane region" description="Helical" evidence="1">
    <location>
        <begin position="645"/>
        <end position="670"/>
    </location>
</feature>
<dbReference type="InterPro" id="IPR029063">
    <property type="entry name" value="SAM-dependent_MTases_sf"/>
</dbReference>
<dbReference type="CDD" id="cd02440">
    <property type="entry name" value="AdoMet_MTases"/>
    <property type="match status" value="1"/>
</dbReference>
<dbReference type="InterPro" id="IPR050723">
    <property type="entry name" value="CFA/CMAS"/>
</dbReference>
<dbReference type="PANTHER" id="PTHR43667:SF2">
    <property type="entry name" value="FATTY ACID C-METHYL TRANSFERASE"/>
    <property type="match status" value="1"/>
</dbReference>
<evidence type="ECO:0000256" key="1">
    <source>
        <dbReference type="SAM" id="Phobius"/>
    </source>
</evidence>
<keyword evidence="3" id="KW-1185">Reference proteome</keyword>
<feature type="transmembrane region" description="Helical" evidence="1">
    <location>
        <begin position="605"/>
        <end position="625"/>
    </location>
</feature>
<dbReference type="EMBL" id="GL349480">
    <property type="protein sequence ID" value="KNC53268.1"/>
    <property type="molecule type" value="Genomic_DNA"/>
</dbReference>
<dbReference type="RefSeq" id="XP_013754532.1">
    <property type="nucleotide sequence ID" value="XM_013899078.1"/>
</dbReference>
<dbReference type="SUPFAM" id="SSF53335">
    <property type="entry name" value="S-adenosyl-L-methionine-dependent methyltransferases"/>
    <property type="match status" value="1"/>
</dbReference>
<proteinExistence type="predicted"/>
<feature type="transmembrane region" description="Helical" evidence="1">
    <location>
        <begin position="543"/>
        <end position="560"/>
    </location>
</feature>
<organism evidence="2 3">
    <name type="scientific">Thecamonas trahens ATCC 50062</name>
    <dbReference type="NCBI Taxonomy" id="461836"/>
    <lineage>
        <taxon>Eukaryota</taxon>
        <taxon>Apusozoa</taxon>
        <taxon>Apusomonadida</taxon>
        <taxon>Apusomonadidae</taxon>
        <taxon>Thecamonas</taxon>
    </lineage>
</organism>
<keyword evidence="1" id="KW-1133">Transmembrane helix</keyword>
<dbReference type="STRING" id="461836.A0A0L0DPB5"/>
<feature type="transmembrane region" description="Helical" evidence="1">
    <location>
        <begin position="691"/>
        <end position="710"/>
    </location>
</feature>
<dbReference type="eggNOG" id="ENOG502QSMW">
    <property type="taxonomic scope" value="Eukaryota"/>
</dbReference>
<dbReference type="AlphaFoldDB" id="A0A0L0DPB5"/>
<feature type="transmembrane region" description="Helical" evidence="1">
    <location>
        <begin position="725"/>
        <end position="745"/>
    </location>
</feature>
<dbReference type="GeneID" id="25567376"/>
<sequence>MAYSGLNWTQTTHVRLFEQVLDQSISHGHMRVVLPSGSELGQFGHPTAAKAVDAGERAVVLWIHDADMLSMVVCDSDIGLGDAYMRGMFDVAEIVVSRSAPADASMEGPSTEKLVADAGLVALLEIMTHNLGRATELLDAGPLAALVAGMPTLAAASALYCAGNAVNNMRHQLRSNTIGGSRENIEEHYDLGNDMYELFLDDTMSYSSGIHTTACEARRFGPADWDFDATPELPLKAGQLAKLDAVIARAGIQPGDSILEIGCGWGSFAIRAASTIPGIRLVGITISREQLALAQKRVTALGLDASIELCLCDYRLMGLGSKRVGADDELPVPTSLQLPGSFDRVVSIEMLEAVGHEHLPGYFEVVDRMLKPNTDASALIQVIGLPNSRYEAYMRGSDFIRRFIFPGGHLPCLDALAWATGDTSLELESVDDIGPDYAITLRMWRERFLSHRASLTESLGTRFVKMWEFYFAYCEVGFAQGAIHDWHLRYVKKAPAPPTDELPLPGLAEDRAKPRNKRLAWVAPFVVSLWMVAVASSAAHAGLHMLIMPIALAAAVAGFNTVGDGGHHKVHAFLWSGLALAWVALAAAEPAAVARGHGHDARETAHGFAVLAGAGLYLGELVVMLRSGVASWRALVLFFIQPWAWAVTFSGFGVGSLAMFMLGDIGSVAMDVRTIVRARGTSLASSPIPRFGYILTWVAAIAGSVFLRLVPHTIFAVSLATSPDFGWLAVFAAFAALIYDLSLLVDMSVKLRIDQREQASRAGTGRAVAELREAVVS</sequence>
<evidence type="ECO:0000313" key="2">
    <source>
        <dbReference type="EMBL" id="KNC53268.1"/>
    </source>
</evidence>
<dbReference type="Gene3D" id="3.40.50.150">
    <property type="entry name" value="Vaccinia Virus protein VP39"/>
    <property type="match status" value="1"/>
</dbReference>
<protein>
    <submittedName>
        <fullName evidence="2">Cyclopropane-fatty-acyl-phospholipid synthase</fullName>
    </submittedName>
</protein>
<dbReference type="PANTHER" id="PTHR43667">
    <property type="entry name" value="CYCLOPROPANE-FATTY-ACYL-PHOSPHOLIPID SYNTHASE"/>
    <property type="match status" value="1"/>
</dbReference>
<feature type="transmembrane region" description="Helical" evidence="1">
    <location>
        <begin position="572"/>
        <end position="593"/>
    </location>
</feature>
<dbReference type="Pfam" id="PF02353">
    <property type="entry name" value="CMAS"/>
    <property type="match status" value="1"/>
</dbReference>
<evidence type="ECO:0000313" key="3">
    <source>
        <dbReference type="Proteomes" id="UP000054408"/>
    </source>
</evidence>
<keyword evidence="1" id="KW-0812">Transmembrane</keyword>
<dbReference type="OrthoDB" id="8300214at2759"/>
<accession>A0A0L0DPB5</accession>
<name>A0A0L0DPB5_THETB</name>
<dbReference type="Proteomes" id="UP000054408">
    <property type="component" value="Unassembled WGS sequence"/>
</dbReference>
<keyword evidence="1" id="KW-0472">Membrane</keyword>
<feature type="transmembrane region" description="Helical" evidence="1">
    <location>
        <begin position="519"/>
        <end position="536"/>
    </location>
</feature>
<gene>
    <name evidence="2" type="ORF">AMSG_08759</name>
</gene>